<dbReference type="EMBL" id="CP043494">
    <property type="protein sequence ID" value="WNG49395.1"/>
    <property type="molecule type" value="Genomic_DNA"/>
</dbReference>
<evidence type="ECO:0008006" key="3">
    <source>
        <dbReference type="Google" id="ProtNLM"/>
    </source>
</evidence>
<organism evidence="1 2">
    <name type="scientific">Archangium minus</name>
    <dbReference type="NCBI Taxonomy" id="83450"/>
    <lineage>
        <taxon>Bacteria</taxon>
        <taxon>Pseudomonadati</taxon>
        <taxon>Myxococcota</taxon>
        <taxon>Myxococcia</taxon>
        <taxon>Myxococcales</taxon>
        <taxon>Cystobacterineae</taxon>
        <taxon>Archangiaceae</taxon>
        <taxon>Archangium</taxon>
    </lineage>
</organism>
<proteinExistence type="predicted"/>
<reference evidence="1 2" key="1">
    <citation type="submission" date="2019-08" db="EMBL/GenBank/DDBJ databases">
        <title>Archangium and Cystobacter genomes.</title>
        <authorList>
            <person name="Chen I.-C.K."/>
            <person name="Wielgoss S."/>
        </authorList>
    </citation>
    <scope>NUCLEOTIDE SEQUENCE [LARGE SCALE GENOMIC DNA]</scope>
    <source>
        <strain evidence="1 2">Cbm 6</strain>
    </source>
</reference>
<dbReference type="Proteomes" id="UP001611383">
    <property type="component" value="Chromosome"/>
</dbReference>
<evidence type="ECO:0000313" key="2">
    <source>
        <dbReference type="Proteomes" id="UP001611383"/>
    </source>
</evidence>
<keyword evidence="2" id="KW-1185">Reference proteome</keyword>
<dbReference type="RefSeq" id="WP_395807239.1">
    <property type="nucleotide sequence ID" value="NZ_CP043494.1"/>
</dbReference>
<name>A0ABY9X1X5_9BACT</name>
<accession>A0ABY9X1X5</accession>
<gene>
    <name evidence="1" type="ORF">F0U60_38700</name>
</gene>
<evidence type="ECO:0000313" key="1">
    <source>
        <dbReference type="EMBL" id="WNG49395.1"/>
    </source>
</evidence>
<protein>
    <recommendedName>
        <fullName evidence="3">Lipoprotein</fullName>
    </recommendedName>
</protein>
<sequence>MNLVERKELEPGKVMLKFKGDRETMKVGESSSAQVGSVFFALFQMREGGTTFTLFGKPTYMGREVCTDHDGTLFQCEGNDLKSLLQVPANMTGRAESETIRGVISELAMEQP</sequence>